<name>A0ACA9N2J7_9GLOM</name>
<sequence>VIEIKCNESSKKLYKHIHLKRVIFPKDSSVFDFMLRLPNNEALVIDSLILVLKDKMSIEDRSIPEKNKINARTIGAEVDYIEKLLNIINIKGFDVLYPTPVSPDIFTLRCITGSYCPLCNRKHSNDNAYIV</sequence>
<dbReference type="EMBL" id="CAJVPM010019460">
    <property type="protein sequence ID" value="CAG8629987.1"/>
    <property type="molecule type" value="Genomic_DNA"/>
</dbReference>
<accession>A0ACA9N2J7</accession>
<reference evidence="1" key="1">
    <citation type="submission" date="2021-06" db="EMBL/GenBank/DDBJ databases">
        <authorList>
            <person name="Kallberg Y."/>
            <person name="Tangrot J."/>
            <person name="Rosling A."/>
        </authorList>
    </citation>
    <scope>NUCLEOTIDE SEQUENCE</scope>
    <source>
        <strain evidence="1">AU212A</strain>
    </source>
</reference>
<evidence type="ECO:0000313" key="1">
    <source>
        <dbReference type="EMBL" id="CAG8629987.1"/>
    </source>
</evidence>
<feature type="non-terminal residue" evidence="1">
    <location>
        <position position="1"/>
    </location>
</feature>
<protein>
    <submittedName>
        <fullName evidence="1">7409_t:CDS:1</fullName>
    </submittedName>
</protein>
<proteinExistence type="predicted"/>
<dbReference type="Proteomes" id="UP000789860">
    <property type="component" value="Unassembled WGS sequence"/>
</dbReference>
<keyword evidence="2" id="KW-1185">Reference proteome</keyword>
<gene>
    <name evidence="1" type="ORF">SCALOS_LOCUS7934</name>
</gene>
<organism evidence="1 2">
    <name type="scientific">Scutellospora calospora</name>
    <dbReference type="NCBI Taxonomy" id="85575"/>
    <lineage>
        <taxon>Eukaryota</taxon>
        <taxon>Fungi</taxon>
        <taxon>Fungi incertae sedis</taxon>
        <taxon>Mucoromycota</taxon>
        <taxon>Glomeromycotina</taxon>
        <taxon>Glomeromycetes</taxon>
        <taxon>Diversisporales</taxon>
        <taxon>Gigasporaceae</taxon>
        <taxon>Scutellospora</taxon>
    </lineage>
</organism>
<comment type="caution">
    <text evidence="1">The sequence shown here is derived from an EMBL/GenBank/DDBJ whole genome shotgun (WGS) entry which is preliminary data.</text>
</comment>
<evidence type="ECO:0000313" key="2">
    <source>
        <dbReference type="Proteomes" id="UP000789860"/>
    </source>
</evidence>